<keyword evidence="2" id="KW-1185">Reference proteome</keyword>
<evidence type="ECO:0000313" key="1">
    <source>
        <dbReference type="EMBL" id="MBD2603688.1"/>
    </source>
</evidence>
<comment type="caution">
    <text evidence="1">The sequence shown here is derived from an EMBL/GenBank/DDBJ whole genome shotgun (WGS) entry which is preliminary data.</text>
</comment>
<accession>A0ABR8GLQ8</accession>
<dbReference type="Proteomes" id="UP000660380">
    <property type="component" value="Unassembled WGS sequence"/>
</dbReference>
<name>A0ABR8GLQ8_9CYAN</name>
<gene>
    <name evidence="1" type="ORF">H6G81_03885</name>
</gene>
<sequence>MTAFSLPMTAITYFDSLKQDTLTFMRSHSSIHRNFTRDNQIEADLPQWLSKDKL</sequence>
<reference evidence="1 2" key="1">
    <citation type="journal article" date="2020" name="ISME J.">
        <title>Comparative genomics reveals insights into cyanobacterial evolution and habitat adaptation.</title>
        <authorList>
            <person name="Chen M.Y."/>
            <person name="Teng W.K."/>
            <person name="Zhao L."/>
            <person name="Hu C.X."/>
            <person name="Zhou Y.K."/>
            <person name="Han B.P."/>
            <person name="Song L.R."/>
            <person name="Shu W.S."/>
        </authorList>
    </citation>
    <scope>NUCLEOTIDE SEQUENCE [LARGE SCALE GENOMIC DNA]</scope>
    <source>
        <strain evidence="1 2">FACHB-248</strain>
    </source>
</reference>
<protein>
    <submittedName>
        <fullName evidence="1">Uncharacterized protein</fullName>
    </submittedName>
</protein>
<dbReference type="EMBL" id="JACJTA010000005">
    <property type="protein sequence ID" value="MBD2603688.1"/>
    <property type="molecule type" value="Genomic_DNA"/>
</dbReference>
<evidence type="ECO:0000313" key="2">
    <source>
        <dbReference type="Proteomes" id="UP000660380"/>
    </source>
</evidence>
<dbReference type="RefSeq" id="WP_186227634.1">
    <property type="nucleotide sequence ID" value="NZ_JACJTA010000005.1"/>
</dbReference>
<organism evidence="1 2">
    <name type="scientific">Scytonema hofmannii FACHB-248</name>
    <dbReference type="NCBI Taxonomy" id="1842502"/>
    <lineage>
        <taxon>Bacteria</taxon>
        <taxon>Bacillati</taxon>
        <taxon>Cyanobacteriota</taxon>
        <taxon>Cyanophyceae</taxon>
        <taxon>Nostocales</taxon>
        <taxon>Scytonemataceae</taxon>
        <taxon>Scytonema</taxon>
    </lineage>
</organism>
<proteinExistence type="predicted"/>